<dbReference type="GO" id="GO:0003676">
    <property type="term" value="F:nucleic acid binding"/>
    <property type="evidence" value="ECO:0007669"/>
    <property type="project" value="InterPro"/>
</dbReference>
<dbReference type="Gene3D" id="3.30.420.10">
    <property type="entry name" value="Ribonuclease H-like superfamily/Ribonuclease H"/>
    <property type="match status" value="1"/>
</dbReference>
<reference evidence="2" key="1">
    <citation type="journal article" date="2014" name="Front. Microbiol.">
        <title>High frequency of phylogenetically diverse reductive dehalogenase-homologous genes in deep subseafloor sedimentary metagenomes.</title>
        <authorList>
            <person name="Kawai M."/>
            <person name="Futagami T."/>
            <person name="Toyoda A."/>
            <person name="Takaki Y."/>
            <person name="Nishi S."/>
            <person name="Hori S."/>
            <person name="Arai W."/>
            <person name="Tsubouchi T."/>
            <person name="Morono Y."/>
            <person name="Uchiyama I."/>
            <person name="Ito T."/>
            <person name="Fujiyama A."/>
            <person name="Inagaki F."/>
            <person name="Takami H."/>
        </authorList>
    </citation>
    <scope>NUCLEOTIDE SEQUENCE</scope>
    <source>
        <strain evidence="2">Expedition CK06-06</strain>
    </source>
</reference>
<protein>
    <recommendedName>
        <fullName evidence="1">Integrase catalytic domain-containing protein</fullName>
    </recommendedName>
</protein>
<feature type="non-terminal residue" evidence="2">
    <location>
        <position position="1"/>
    </location>
</feature>
<dbReference type="PANTHER" id="PTHR46889">
    <property type="entry name" value="TRANSPOSASE INSF FOR INSERTION SEQUENCE IS3B-RELATED"/>
    <property type="match status" value="1"/>
</dbReference>
<dbReference type="Pfam" id="PF00665">
    <property type="entry name" value="rve"/>
    <property type="match status" value="1"/>
</dbReference>
<evidence type="ECO:0000313" key="2">
    <source>
        <dbReference type="EMBL" id="GAH83465.1"/>
    </source>
</evidence>
<accession>X1JPY0</accession>
<dbReference type="AlphaFoldDB" id="X1JPY0"/>
<dbReference type="InterPro" id="IPR012337">
    <property type="entry name" value="RNaseH-like_sf"/>
</dbReference>
<evidence type="ECO:0000259" key="1">
    <source>
        <dbReference type="PROSITE" id="PS50994"/>
    </source>
</evidence>
<organism evidence="2">
    <name type="scientific">marine sediment metagenome</name>
    <dbReference type="NCBI Taxonomy" id="412755"/>
    <lineage>
        <taxon>unclassified sequences</taxon>
        <taxon>metagenomes</taxon>
        <taxon>ecological metagenomes</taxon>
    </lineage>
</organism>
<dbReference type="PANTHER" id="PTHR46889:SF7">
    <property type="entry name" value="TRANSPOSASE FOR INSERTION SEQUENCE ELEMENT IS904"/>
    <property type="match status" value="1"/>
</dbReference>
<comment type="caution">
    <text evidence="2">The sequence shown here is derived from an EMBL/GenBank/DDBJ whole genome shotgun (WGS) entry which is preliminary data.</text>
</comment>
<dbReference type="SUPFAM" id="SSF53098">
    <property type="entry name" value="Ribonuclease H-like"/>
    <property type="match status" value="1"/>
</dbReference>
<dbReference type="InterPro" id="IPR050900">
    <property type="entry name" value="Transposase_IS3/IS150/IS904"/>
</dbReference>
<proteinExistence type="predicted"/>
<dbReference type="EMBL" id="BARU01035701">
    <property type="protein sequence ID" value="GAH83465.1"/>
    <property type="molecule type" value="Genomic_DNA"/>
</dbReference>
<feature type="domain" description="Integrase catalytic" evidence="1">
    <location>
        <begin position="1"/>
        <end position="126"/>
    </location>
</feature>
<sequence length="126" mass="14335">ITSLTQVWICDITYIRILTDFVYLAIILDLYSHKVIGYALLRHINTKLTLSALQMATRNRGEIPGCIYHSHRGVQYASHKYVDELKAHGFQISISRKRNPYDNTLGKTFIKTLKRGGTPISGNTEP</sequence>
<gene>
    <name evidence="2" type="ORF">S03H2_55835</name>
</gene>
<dbReference type="InterPro" id="IPR036397">
    <property type="entry name" value="RNaseH_sf"/>
</dbReference>
<dbReference type="PROSITE" id="PS50994">
    <property type="entry name" value="INTEGRASE"/>
    <property type="match status" value="1"/>
</dbReference>
<dbReference type="GO" id="GO:0015074">
    <property type="term" value="P:DNA integration"/>
    <property type="evidence" value="ECO:0007669"/>
    <property type="project" value="InterPro"/>
</dbReference>
<name>X1JPY0_9ZZZZ</name>
<dbReference type="InterPro" id="IPR001584">
    <property type="entry name" value="Integrase_cat-core"/>
</dbReference>